<dbReference type="EMBL" id="UINC01018912">
    <property type="protein sequence ID" value="SVA79778.1"/>
    <property type="molecule type" value="Genomic_DNA"/>
</dbReference>
<protein>
    <submittedName>
        <fullName evidence="1">Uncharacterized protein</fullName>
    </submittedName>
</protein>
<feature type="non-terminal residue" evidence="1">
    <location>
        <position position="1"/>
    </location>
</feature>
<proteinExistence type="predicted"/>
<reference evidence="1" key="1">
    <citation type="submission" date="2018-05" db="EMBL/GenBank/DDBJ databases">
        <authorList>
            <person name="Lanie J.A."/>
            <person name="Ng W.-L."/>
            <person name="Kazmierczak K.M."/>
            <person name="Andrzejewski T.M."/>
            <person name="Davidsen T.M."/>
            <person name="Wayne K.J."/>
            <person name="Tettelin H."/>
            <person name="Glass J.I."/>
            <person name="Rusch D."/>
            <person name="Podicherti R."/>
            <person name="Tsui H.-C.T."/>
            <person name="Winkler M.E."/>
        </authorList>
    </citation>
    <scope>NUCLEOTIDE SEQUENCE</scope>
</reference>
<gene>
    <name evidence="1" type="ORF">METZ01_LOCUS132632</name>
</gene>
<sequence>KNFPKNKVNLGGINSVGIAIKNTKTIPVYKKRLNSSDLISNI</sequence>
<dbReference type="AlphaFoldDB" id="A0A381YRW2"/>
<organism evidence="1">
    <name type="scientific">marine metagenome</name>
    <dbReference type="NCBI Taxonomy" id="408172"/>
    <lineage>
        <taxon>unclassified sequences</taxon>
        <taxon>metagenomes</taxon>
        <taxon>ecological metagenomes</taxon>
    </lineage>
</organism>
<name>A0A381YRW2_9ZZZZ</name>
<accession>A0A381YRW2</accession>
<evidence type="ECO:0000313" key="1">
    <source>
        <dbReference type="EMBL" id="SVA79778.1"/>
    </source>
</evidence>